<feature type="region of interest" description="Disordered" evidence="1">
    <location>
        <begin position="516"/>
        <end position="536"/>
    </location>
</feature>
<dbReference type="EMBL" id="MU854383">
    <property type="protein sequence ID" value="KAK4040165.1"/>
    <property type="molecule type" value="Genomic_DNA"/>
</dbReference>
<gene>
    <name evidence="3" type="ORF">C8A01DRAFT_35853</name>
</gene>
<feature type="domain" description="DUF7708" evidence="2">
    <location>
        <begin position="101"/>
        <end position="248"/>
    </location>
</feature>
<protein>
    <recommendedName>
        <fullName evidence="2">DUF7708 domain-containing protein</fullName>
    </recommendedName>
</protein>
<evidence type="ECO:0000313" key="4">
    <source>
        <dbReference type="Proteomes" id="UP001303115"/>
    </source>
</evidence>
<accession>A0AAN6PKJ2</accession>
<evidence type="ECO:0000313" key="3">
    <source>
        <dbReference type="EMBL" id="KAK4040165.1"/>
    </source>
</evidence>
<organism evidence="3 4">
    <name type="scientific">Parachaetomium inaequale</name>
    <dbReference type="NCBI Taxonomy" id="2588326"/>
    <lineage>
        <taxon>Eukaryota</taxon>
        <taxon>Fungi</taxon>
        <taxon>Dikarya</taxon>
        <taxon>Ascomycota</taxon>
        <taxon>Pezizomycotina</taxon>
        <taxon>Sordariomycetes</taxon>
        <taxon>Sordariomycetidae</taxon>
        <taxon>Sordariales</taxon>
        <taxon>Chaetomiaceae</taxon>
        <taxon>Parachaetomium</taxon>
    </lineage>
</organism>
<evidence type="ECO:0000259" key="2">
    <source>
        <dbReference type="Pfam" id="PF24809"/>
    </source>
</evidence>
<comment type="caution">
    <text evidence="3">The sequence shown here is derived from an EMBL/GenBank/DDBJ whole genome shotgun (WGS) entry which is preliminary data.</text>
</comment>
<proteinExistence type="predicted"/>
<dbReference type="Pfam" id="PF24809">
    <property type="entry name" value="DUF7708"/>
    <property type="match status" value="1"/>
</dbReference>
<sequence length="575" mass="64106">MLTAQVRPTASREALVGRESLAAWCAPDGQNDEALPPDVIKHAYDQALLFHKATFQHSKGETWLSKASSMRDVLAVLEESQSRYHSKTARRSKPVAAAVSWWKRASSKMIQYETVIDALVSSNPEYAALVWGAMKFLFKATLNHEELSSKIAQAFAEVGDVLPDAEFIARLHPTEKIRGHLANAYVQIVEFCIRATRWYEKMQKHSWKKVLGAAFKSWSLEFQDIRHTIDTHIKRVRELSAIEQQIEMRETLLRVRILQERQHTVLQAFGLETSPLRANPSILESIPFVPERASRYLACNPFNPKKVLDLATTMRDRRRARGGSTPLGVWASQQLKDWISNPDSALLQLQGSAWLAQQSRDLASDLIQLLQATSLPVIWYLSSISSMGRVRISVIDILRSLIEQTLNQQHQGGGSQPEPAPWRLNDAHFQNCKTDHDWLRLLVAVVNHLPRLVIVIDTHQEASDNMLAVVRAFWDEMKAQRVTTVVKVLVLTYGAKAGQSMLGDFPVLPAALGGGGSRSPRGALGSSTTSPRAGSARAALRFHNPRMGTLRSSVASQGPEELKPFVLKLVGHGKG</sequence>
<dbReference type="AlphaFoldDB" id="A0AAN6PKJ2"/>
<name>A0AAN6PKJ2_9PEZI</name>
<reference evidence="4" key="1">
    <citation type="journal article" date="2023" name="Mol. Phylogenet. Evol.">
        <title>Genome-scale phylogeny and comparative genomics of the fungal order Sordariales.</title>
        <authorList>
            <person name="Hensen N."/>
            <person name="Bonometti L."/>
            <person name="Westerberg I."/>
            <person name="Brannstrom I.O."/>
            <person name="Guillou S."/>
            <person name="Cros-Aarteil S."/>
            <person name="Calhoun S."/>
            <person name="Haridas S."/>
            <person name="Kuo A."/>
            <person name="Mondo S."/>
            <person name="Pangilinan J."/>
            <person name="Riley R."/>
            <person name="LaButti K."/>
            <person name="Andreopoulos B."/>
            <person name="Lipzen A."/>
            <person name="Chen C."/>
            <person name="Yan M."/>
            <person name="Daum C."/>
            <person name="Ng V."/>
            <person name="Clum A."/>
            <person name="Steindorff A."/>
            <person name="Ohm R.A."/>
            <person name="Martin F."/>
            <person name="Silar P."/>
            <person name="Natvig D.O."/>
            <person name="Lalanne C."/>
            <person name="Gautier V."/>
            <person name="Ament-Velasquez S.L."/>
            <person name="Kruys A."/>
            <person name="Hutchinson M.I."/>
            <person name="Powell A.J."/>
            <person name="Barry K."/>
            <person name="Miller A.N."/>
            <person name="Grigoriev I.V."/>
            <person name="Debuchy R."/>
            <person name="Gladieux P."/>
            <person name="Hiltunen Thoren M."/>
            <person name="Johannesson H."/>
        </authorList>
    </citation>
    <scope>NUCLEOTIDE SEQUENCE [LARGE SCALE GENOMIC DNA]</scope>
    <source>
        <strain evidence="4">CBS 284.82</strain>
    </source>
</reference>
<dbReference type="Proteomes" id="UP001303115">
    <property type="component" value="Unassembled WGS sequence"/>
</dbReference>
<dbReference type="InterPro" id="IPR056125">
    <property type="entry name" value="DUF7708"/>
</dbReference>
<evidence type="ECO:0000256" key="1">
    <source>
        <dbReference type="SAM" id="MobiDB-lite"/>
    </source>
</evidence>
<keyword evidence="4" id="KW-1185">Reference proteome</keyword>